<evidence type="ECO:0000256" key="2">
    <source>
        <dbReference type="SAM" id="Phobius"/>
    </source>
</evidence>
<proteinExistence type="predicted"/>
<feature type="transmembrane region" description="Helical" evidence="2">
    <location>
        <begin position="24"/>
        <end position="44"/>
    </location>
</feature>
<accession>A0ABN6Y399</accession>
<feature type="region of interest" description="Disordered" evidence="1">
    <location>
        <begin position="90"/>
        <end position="115"/>
    </location>
</feature>
<name>A0ABN6Y399_9MICO</name>
<feature type="transmembrane region" description="Helical" evidence="2">
    <location>
        <begin position="50"/>
        <end position="70"/>
    </location>
</feature>
<evidence type="ECO:0000256" key="1">
    <source>
        <dbReference type="SAM" id="MobiDB-lite"/>
    </source>
</evidence>
<keyword evidence="2" id="KW-0472">Membrane</keyword>
<keyword evidence="2" id="KW-1133">Transmembrane helix</keyword>
<feature type="compositionally biased region" description="Low complexity" evidence="1">
    <location>
        <begin position="93"/>
        <end position="115"/>
    </location>
</feature>
<protein>
    <submittedName>
        <fullName evidence="3">Uncharacterized protein</fullName>
    </submittedName>
</protein>
<sequence>MPSGTSRTETETHVTPIQALGRTALLSGAFSLLPVFAVVTYLTHRSSAEPLVIAIEALVTIAFFVVYVRFRRVFTAVTRTHFVKRRMLLPGCPSRGRASTASSSTASTARAPRRP</sequence>
<dbReference type="EMBL" id="AP027732">
    <property type="protein sequence ID" value="BDZ51673.1"/>
    <property type="molecule type" value="Genomic_DNA"/>
</dbReference>
<keyword evidence="4" id="KW-1185">Reference proteome</keyword>
<evidence type="ECO:0000313" key="3">
    <source>
        <dbReference type="EMBL" id="BDZ51673.1"/>
    </source>
</evidence>
<gene>
    <name evidence="3" type="ORF">GCM10025867_39140</name>
</gene>
<dbReference type="Proteomes" id="UP001321486">
    <property type="component" value="Chromosome"/>
</dbReference>
<reference evidence="4" key="1">
    <citation type="journal article" date="2019" name="Int. J. Syst. Evol. Microbiol.">
        <title>The Global Catalogue of Microorganisms (GCM) 10K type strain sequencing project: providing services to taxonomists for standard genome sequencing and annotation.</title>
        <authorList>
            <consortium name="The Broad Institute Genomics Platform"/>
            <consortium name="The Broad Institute Genome Sequencing Center for Infectious Disease"/>
            <person name="Wu L."/>
            <person name="Ma J."/>
        </authorList>
    </citation>
    <scope>NUCLEOTIDE SEQUENCE [LARGE SCALE GENOMIC DNA]</scope>
    <source>
        <strain evidence="4">NBRC 108728</strain>
    </source>
</reference>
<keyword evidence="2" id="KW-0812">Transmembrane</keyword>
<organism evidence="3 4">
    <name type="scientific">Frondihabitans sucicola</name>
    <dbReference type="NCBI Taxonomy" id="1268041"/>
    <lineage>
        <taxon>Bacteria</taxon>
        <taxon>Bacillati</taxon>
        <taxon>Actinomycetota</taxon>
        <taxon>Actinomycetes</taxon>
        <taxon>Micrococcales</taxon>
        <taxon>Microbacteriaceae</taxon>
        <taxon>Frondihabitans</taxon>
    </lineage>
</organism>
<evidence type="ECO:0000313" key="4">
    <source>
        <dbReference type="Proteomes" id="UP001321486"/>
    </source>
</evidence>